<dbReference type="EnsemblPlants" id="Pp3c2_14440V3.2">
    <property type="protein sequence ID" value="Pp3c2_14440V3.2"/>
    <property type="gene ID" value="Pp3c2_14440"/>
</dbReference>
<dbReference type="EMBL" id="ABEU02000002">
    <property type="protein sequence ID" value="PNR59888.1"/>
    <property type="molecule type" value="Genomic_DNA"/>
</dbReference>
<gene>
    <name evidence="9" type="primary">LOC112277169</name>
    <name evidence="8" type="ORF">PHYPA_002680</name>
</gene>
<dbReference type="RefSeq" id="XP_024364991.1">
    <property type="nucleotide sequence ID" value="XM_024509223.2"/>
</dbReference>
<dbReference type="Pfam" id="PF03016">
    <property type="entry name" value="Exostosin_GT47"/>
    <property type="match status" value="1"/>
</dbReference>
<dbReference type="Proteomes" id="UP000006727">
    <property type="component" value="Chromosome 2"/>
</dbReference>
<dbReference type="Gramene" id="Pp3c2_14440V3.2">
    <property type="protein sequence ID" value="Pp3c2_14440V3.2"/>
    <property type="gene ID" value="Pp3c2_14440"/>
</dbReference>
<comment type="similarity">
    <text evidence="2">Belongs to the glycosyltransferase 47 family.</text>
</comment>
<keyword evidence="6" id="KW-0472">Membrane</keyword>
<keyword evidence="6" id="KW-0812">Transmembrane</keyword>
<name>A0A2K1L1I2_PHYPA</name>
<evidence type="ECO:0000313" key="9">
    <source>
        <dbReference type="EnsemblPlants" id="Pp3c2_14440V3.1"/>
    </source>
</evidence>
<dbReference type="KEGG" id="ppp:112277169"/>
<feature type="compositionally biased region" description="Gly residues" evidence="5">
    <location>
        <begin position="164"/>
        <end position="179"/>
    </location>
</feature>
<dbReference type="GO" id="GO:0016757">
    <property type="term" value="F:glycosyltransferase activity"/>
    <property type="evidence" value="ECO:0007669"/>
    <property type="project" value="InterPro"/>
</dbReference>
<accession>A0A2K1L1I2</accession>
<dbReference type="PANTHER" id="PTHR11062">
    <property type="entry name" value="EXOSTOSIN HEPARAN SULFATE GLYCOSYLTRANSFERASE -RELATED"/>
    <property type="match status" value="1"/>
</dbReference>
<feature type="compositionally biased region" description="Polar residues" evidence="5">
    <location>
        <begin position="147"/>
        <end position="161"/>
    </location>
</feature>
<dbReference type="EnsemblPlants" id="Pp3c2_14440V3.1">
    <property type="protein sequence ID" value="Pp3c2_14440V3.1"/>
    <property type="gene ID" value="Pp3c2_14440"/>
</dbReference>
<protein>
    <recommendedName>
        <fullName evidence="7">Exostosin GT47 domain-containing protein</fullName>
    </recommendedName>
</protein>
<dbReference type="Gramene" id="Pp3c2_14440V3.1">
    <property type="protein sequence ID" value="Pp3c2_14440V3.1"/>
    <property type="gene ID" value="Pp3c2_14440"/>
</dbReference>
<reference evidence="8 10" key="1">
    <citation type="journal article" date="2008" name="Science">
        <title>The Physcomitrella genome reveals evolutionary insights into the conquest of land by plants.</title>
        <authorList>
            <person name="Rensing S."/>
            <person name="Lang D."/>
            <person name="Zimmer A."/>
            <person name="Terry A."/>
            <person name="Salamov A."/>
            <person name="Shapiro H."/>
            <person name="Nishiyama T."/>
            <person name="Perroud P.-F."/>
            <person name="Lindquist E."/>
            <person name="Kamisugi Y."/>
            <person name="Tanahashi T."/>
            <person name="Sakakibara K."/>
            <person name="Fujita T."/>
            <person name="Oishi K."/>
            <person name="Shin-I T."/>
            <person name="Kuroki Y."/>
            <person name="Toyoda A."/>
            <person name="Suzuki Y."/>
            <person name="Hashimoto A."/>
            <person name="Yamaguchi K."/>
            <person name="Sugano A."/>
            <person name="Kohara Y."/>
            <person name="Fujiyama A."/>
            <person name="Anterola A."/>
            <person name="Aoki S."/>
            <person name="Ashton N."/>
            <person name="Barbazuk W.B."/>
            <person name="Barker E."/>
            <person name="Bennetzen J."/>
            <person name="Bezanilla M."/>
            <person name="Blankenship R."/>
            <person name="Cho S.H."/>
            <person name="Dutcher S."/>
            <person name="Estelle M."/>
            <person name="Fawcett J.A."/>
            <person name="Gundlach H."/>
            <person name="Hanada K."/>
            <person name="Heyl A."/>
            <person name="Hicks K.A."/>
            <person name="Hugh J."/>
            <person name="Lohr M."/>
            <person name="Mayer K."/>
            <person name="Melkozernov A."/>
            <person name="Murata T."/>
            <person name="Nelson D."/>
            <person name="Pils B."/>
            <person name="Prigge M."/>
            <person name="Reiss B."/>
            <person name="Renner T."/>
            <person name="Rombauts S."/>
            <person name="Rushton P."/>
            <person name="Sanderfoot A."/>
            <person name="Schween G."/>
            <person name="Shiu S.-H."/>
            <person name="Stueber K."/>
            <person name="Theodoulou F.L."/>
            <person name="Tu H."/>
            <person name="Van de Peer Y."/>
            <person name="Verrier P.J."/>
            <person name="Waters E."/>
            <person name="Wood A."/>
            <person name="Yang L."/>
            <person name="Cove D."/>
            <person name="Cuming A."/>
            <person name="Hasebe M."/>
            <person name="Lucas S."/>
            <person name="Mishler D.B."/>
            <person name="Reski R."/>
            <person name="Grigoriev I."/>
            <person name="Quatrano R.S."/>
            <person name="Boore J.L."/>
        </authorList>
    </citation>
    <scope>NUCLEOTIDE SEQUENCE [LARGE SCALE GENOMIC DNA]</scope>
    <source>
        <strain evidence="9 10">cv. Gransden 2004</strain>
    </source>
</reference>
<proteinExistence type="inferred from homology"/>
<reference evidence="9" key="3">
    <citation type="submission" date="2020-12" db="UniProtKB">
        <authorList>
            <consortium name="EnsemblPlants"/>
        </authorList>
    </citation>
    <scope>IDENTIFICATION</scope>
</reference>
<evidence type="ECO:0000256" key="1">
    <source>
        <dbReference type="ARBA" id="ARBA00004323"/>
    </source>
</evidence>
<evidence type="ECO:0000256" key="2">
    <source>
        <dbReference type="ARBA" id="ARBA00010271"/>
    </source>
</evidence>
<comment type="subcellular location">
    <subcellularLocation>
        <location evidence="1">Golgi apparatus membrane</location>
        <topology evidence="1">Single-pass type II membrane protein</topology>
    </subcellularLocation>
</comment>
<evidence type="ECO:0000256" key="5">
    <source>
        <dbReference type="SAM" id="MobiDB-lite"/>
    </source>
</evidence>
<dbReference type="InterPro" id="IPR040911">
    <property type="entry name" value="Exostosin_GT47"/>
</dbReference>
<sequence length="572" mass="64258">MNTVDEQSYRIDKIMKRGVGSGSRENLLSKAFAVEQVAVPVHDSPPSSSNEVKLTCPPRLRLWRGFEELTTRHFIISIVCLLSIFALSGSFMFTNSVRYSTKLFGGSYIDYRPQLSLSDQNSWPFKSAWERSGLVDDEDEGSGKANLGSSRSGLDNEQNTNAGVGAGREGYAGGGGGTAPPGCTERSAKLKLFMYDLPPEFHYSMLVEQAYTGGQIWPKNISDIPPYPGGLYQQHSPEYWLTNDLLTSNMAGRQSACTAFRVNDWRAADLMFVPFFASLAYNRYTKSEHKVGGELDLVGDKNQKLQEKLLKFLEQQPAWQASGGSDHIVVIHHPNSFHAMRNFFSKAIFIVADFGRYPSEVANLRKDVVAPYKHVIPSFVDDSTPFEEREILLFFQGTIVRKQGGVIRQQLYEMLKNEKGVHFEEGSAGSAGIHSATTGMRRSKCCLNIAGDTPSSNRLFDAIASHCVPVIISDEIELPFEDELDYSGFSIFINSTDAVQEKFVINLIRSVSRKEWMRLWKRLKEVSLHFEYQHPTKPYDAVNMVWRAVAHKVPGVKLLLHKQQHFSRSHQS</sequence>
<evidence type="ECO:0000313" key="8">
    <source>
        <dbReference type="EMBL" id="PNR59888.1"/>
    </source>
</evidence>
<evidence type="ECO:0000256" key="4">
    <source>
        <dbReference type="ARBA" id="ARBA00023034"/>
    </source>
</evidence>
<organism evidence="8">
    <name type="scientific">Physcomitrium patens</name>
    <name type="common">Spreading-leaved earth moss</name>
    <name type="synonym">Physcomitrella patens</name>
    <dbReference type="NCBI Taxonomy" id="3218"/>
    <lineage>
        <taxon>Eukaryota</taxon>
        <taxon>Viridiplantae</taxon>
        <taxon>Streptophyta</taxon>
        <taxon>Embryophyta</taxon>
        <taxon>Bryophyta</taxon>
        <taxon>Bryophytina</taxon>
        <taxon>Bryopsida</taxon>
        <taxon>Funariidae</taxon>
        <taxon>Funariales</taxon>
        <taxon>Funariaceae</taxon>
        <taxon>Physcomitrium</taxon>
    </lineage>
</organism>
<dbReference type="RefSeq" id="XP_024364989.1">
    <property type="nucleotide sequence ID" value="XM_024509221.2"/>
</dbReference>
<dbReference type="AlphaFoldDB" id="A0A2K1L1I2"/>
<dbReference type="GO" id="GO:0000139">
    <property type="term" value="C:Golgi membrane"/>
    <property type="evidence" value="ECO:0007669"/>
    <property type="project" value="UniProtKB-SubCell"/>
</dbReference>
<dbReference type="OrthoDB" id="1924787at2759"/>
<dbReference type="GeneID" id="112277169"/>
<dbReference type="Gramene" id="Pp3c2_14440V3.4">
    <property type="protein sequence ID" value="Pp3c2_14440V3.4"/>
    <property type="gene ID" value="Pp3c2_14440"/>
</dbReference>
<reference evidence="8 10" key="2">
    <citation type="journal article" date="2018" name="Plant J.">
        <title>The Physcomitrella patens chromosome-scale assembly reveals moss genome structure and evolution.</title>
        <authorList>
            <person name="Lang D."/>
            <person name="Ullrich K.K."/>
            <person name="Murat F."/>
            <person name="Fuchs J."/>
            <person name="Jenkins J."/>
            <person name="Haas F.B."/>
            <person name="Piednoel M."/>
            <person name="Gundlach H."/>
            <person name="Van Bel M."/>
            <person name="Meyberg R."/>
            <person name="Vives C."/>
            <person name="Morata J."/>
            <person name="Symeonidi A."/>
            <person name="Hiss M."/>
            <person name="Muchero W."/>
            <person name="Kamisugi Y."/>
            <person name="Saleh O."/>
            <person name="Blanc G."/>
            <person name="Decker E.L."/>
            <person name="van Gessel N."/>
            <person name="Grimwood J."/>
            <person name="Hayes R.D."/>
            <person name="Graham S.W."/>
            <person name="Gunter L.E."/>
            <person name="McDaniel S.F."/>
            <person name="Hoernstein S.N.W."/>
            <person name="Larsson A."/>
            <person name="Li F.W."/>
            <person name="Perroud P.F."/>
            <person name="Phillips J."/>
            <person name="Ranjan P."/>
            <person name="Rokshar D.S."/>
            <person name="Rothfels C.J."/>
            <person name="Schneider L."/>
            <person name="Shu S."/>
            <person name="Stevenson D.W."/>
            <person name="Thummler F."/>
            <person name="Tillich M."/>
            <person name="Villarreal Aguilar J.C."/>
            <person name="Widiez T."/>
            <person name="Wong G.K."/>
            <person name="Wymore A."/>
            <person name="Zhang Y."/>
            <person name="Zimmer A.D."/>
            <person name="Quatrano R.S."/>
            <person name="Mayer K.F.X."/>
            <person name="Goodstein D."/>
            <person name="Casacuberta J.M."/>
            <person name="Vandepoele K."/>
            <person name="Reski R."/>
            <person name="Cuming A.C."/>
            <person name="Tuskan G.A."/>
            <person name="Maumus F."/>
            <person name="Salse J."/>
            <person name="Schmutz J."/>
            <person name="Rensing S.A."/>
        </authorList>
    </citation>
    <scope>NUCLEOTIDE SEQUENCE [LARGE SCALE GENOMIC DNA]</scope>
    <source>
        <strain evidence="9 10">cv. Gransden 2004</strain>
    </source>
</reference>
<feature type="transmembrane region" description="Helical" evidence="6">
    <location>
        <begin position="74"/>
        <end position="93"/>
    </location>
</feature>
<keyword evidence="4" id="KW-0333">Golgi apparatus</keyword>
<dbReference type="FunCoup" id="A0A2K1L1I2">
    <property type="interactions" value="1331"/>
</dbReference>
<dbReference type="EnsemblPlants" id="Pp3c2_14440V3.3">
    <property type="protein sequence ID" value="Pp3c2_14440V3.3"/>
    <property type="gene ID" value="Pp3c2_14440"/>
</dbReference>
<evidence type="ECO:0000256" key="6">
    <source>
        <dbReference type="SAM" id="Phobius"/>
    </source>
</evidence>
<evidence type="ECO:0000256" key="3">
    <source>
        <dbReference type="ARBA" id="ARBA00022968"/>
    </source>
</evidence>
<dbReference type="RefSeq" id="XP_024365000.1">
    <property type="nucleotide sequence ID" value="XM_024509232.2"/>
</dbReference>
<evidence type="ECO:0000259" key="7">
    <source>
        <dbReference type="Pfam" id="PF03016"/>
    </source>
</evidence>
<keyword evidence="6" id="KW-1133">Transmembrane helix</keyword>
<dbReference type="EnsemblPlants" id="Pp3c2_14440V3.4">
    <property type="protein sequence ID" value="Pp3c2_14440V3.4"/>
    <property type="gene ID" value="Pp3c2_14440"/>
</dbReference>
<dbReference type="InterPro" id="IPR004263">
    <property type="entry name" value="Exostosin"/>
</dbReference>
<feature type="region of interest" description="Disordered" evidence="5">
    <location>
        <begin position="134"/>
        <end position="180"/>
    </location>
</feature>
<evidence type="ECO:0000313" key="10">
    <source>
        <dbReference type="Proteomes" id="UP000006727"/>
    </source>
</evidence>
<keyword evidence="3" id="KW-0735">Signal-anchor</keyword>
<keyword evidence="10" id="KW-1185">Reference proteome</keyword>
<dbReference type="PANTHER" id="PTHR11062:SF249">
    <property type="entry name" value="OS08G0438600 PROTEIN"/>
    <property type="match status" value="1"/>
</dbReference>
<feature type="domain" description="Exostosin GT47" evidence="7">
    <location>
        <begin position="187"/>
        <end position="506"/>
    </location>
</feature>
<dbReference type="Gramene" id="Pp3c2_14440V3.3">
    <property type="protein sequence ID" value="Pp3c2_14440V3.3"/>
    <property type="gene ID" value="Pp3c2_14440"/>
</dbReference>
<dbReference type="PaxDb" id="3218-PP1S30_180V6.1"/>
<dbReference type="STRING" id="3218.A0A2K1L1I2"/>